<feature type="binding site" evidence="3">
    <location>
        <position position="316"/>
    </location>
    <ligand>
        <name>CoA</name>
        <dbReference type="ChEBI" id="CHEBI:57287"/>
    </ligand>
</feature>
<protein>
    <recommendedName>
        <fullName evidence="3">Probable butyrate:acetyl-CoA coenzyme A-transferase</fullName>
        <shortName evidence="3">Butyrate CoA-transferase</shortName>
        <ecNumber evidence="3">2.8.3.-</ecNumber>
    </recommendedName>
</protein>
<dbReference type="RefSeq" id="WP_091791498.1">
    <property type="nucleotide sequence ID" value="NZ_FNAF01000004.1"/>
</dbReference>
<keyword evidence="3" id="KW-0443">Lipid metabolism</keyword>
<keyword evidence="2 3" id="KW-0808">Transferase</keyword>
<evidence type="ECO:0000256" key="1">
    <source>
        <dbReference type="ARBA" id="ARBA00009632"/>
    </source>
</evidence>
<feature type="binding site" evidence="3">
    <location>
        <begin position="216"/>
        <end position="220"/>
    </location>
    <ligand>
        <name>CoA</name>
        <dbReference type="ChEBI" id="CHEBI:57287"/>
    </ligand>
</feature>
<dbReference type="GO" id="GO:0005737">
    <property type="term" value="C:cytoplasm"/>
    <property type="evidence" value="ECO:0007669"/>
    <property type="project" value="UniProtKB-SubCell"/>
</dbReference>
<name>A0A1G6VG74_PEPNI</name>
<dbReference type="GO" id="GO:0019605">
    <property type="term" value="P:butyrate metabolic process"/>
    <property type="evidence" value="ECO:0007669"/>
    <property type="project" value="UniProtKB-UniRule"/>
</dbReference>
<evidence type="ECO:0000313" key="6">
    <source>
        <dbReference type="EMBL" id="SDD52579.1"/>
    </source>
</evidence>
<keyword evidence="7" id="KW-1185">Reference proteome</keyword>
<dbReference type="OrthoDB" id="9801795at2"/>
<dbReference type="InterPro" id="IPR023990">
    <property type="entry name" value="Butryl-CoA_acetate_CoA_Tfrase"/>
</dbReference>
<dbReference type="EC" id="2.8.3.-" evidence="3"/>
<dbReference type="Pfam" id="PF13336">
    <property type="entry name" value="AcetylCoA_hyd_C"/>
    <property type="match status" value="1"/>
</dbReference>
<feature type="binding site" evidence="3">
    <location>
        <position position="339"/>
    </location>
    <ligand>
        <name>CoA</name>
        <dbReference type="ChEBI" id="CHEBI:57287"/>
    </ligand>
</feature>
<dbReference type="InterPro" id="IPR046433">
    <property type="entry name" value="ActCoA_hydro"/>
</dbReference>
<sequence>MDFSQEYQEKLCTPAEAVKVVKSGDWVDYSQTCSIPVKLDAALAARHAELADVNIRSSITMQPLKVVEEGEGSFTYNPWHCSGMDRRYIDQGKAFFNPMMFRNVGSYYRKGYAPVDVLMLTVSPMDAYGNFSTGLTNCCVQDIVDVAKYIILEVNPNMPRVYGTTGDHIHISQVNCLVESDEAIPTAMAPAATEIDRKIAEYIFPELSDGMTLQLGIGGMPNALGALVAESDLKDIGMHTELMSDGYLTLYKAGKITNMKKEIDRGKGVFSIANGSRELYDFLNENQGIYSAPIGYVNHPETIKQFKNFVSINGCIAMDLYGQVCSESAGTRHISGTGGQLDFVTGTFECVNGKAFLAMSSTFKDKKGTVHSRILPKFTQGDIITTPRTQVPTIVTEYGMAHQVGLPTWMRAENIINIAHPDFREDLIQAAEAQGIWRHSNKR</sequence>
<dbReference type="UniPathway" id="UPA00863"/>
<evidence type="ECO:0000259" key="4">
    <source>
        <dbReference type="Pfam" id="PF02550"/>
    </source>
</evidence>
<comment type="subcellular location">
    <subcellularLocation>
        <location evidence="3">Cytoplasm</location>
    </subcellularLocation>
</comment>
<dbReference type="GO" id="GO:0006084">
    <property type="term" value="P:acetyl-CoA metabolic process"/>
    <property type="evidence" value="ECO:0007669"/>
    <property type="project" value="UniProtKB-UniRule"/>
</dbReference>
<dbReference type="Proteomes" id="UP000198995">
    <property type="component" value="Unassembled WGS sequence"/>
</dbReference>
<feature type="active site" description="5-glutamyl coenzyme A thioester intermediate" evidence="3">
    <location>
        <position position="241"/>
    </location>
</feature>
<keyword evidence="3" id="KW-0963">Cytoplasm</keyword>
<dbReference type="InterPro" id="IPR026888">
    <property type="entry name" value="AcetylCoA_hyd_C"/>
</dbReference>
<dbReference type="InterPro" id="IPR003702">
    <property type="entry name" value="ActCoA_hydro_N"/>
</dbReference>
<comment type="similarity">
    <text evidence="1 3">Belongs to the acetyl-CoA hydrolase/transferase family.</text>
</comment>
<organism evidence="6 7">
    <name type="scientific">Peptococcus niger</name>
    <dbReference type="NCBI Taxonomy" id="2741"/>
    <lineage>
        <taxon>Bacteria</taxon>
        <taxon>Bacillati</taxon>
        <taxon>Bacillota</taxon>
        <taxon>Clostridia</taxon>
        <taxon>Eubacteriales</taxon>
        <taxon>Peptococcaceae</taxon>
        <taxon>Peptococcus</taxon>
    </lineage>
</organism>
<evidence type="ECO:0000256" key="2">
    <source>
        <dbReference type="ARBA" id="ARBA00022679"/>
    </source>
</evidence>
<keyword evidence="3" id="KW-0276">Fatty acid metabolism</keyword>
<dbReference type="PANTHER" id="PTHR21432:SF20">
    <property type="entry name" value="ACETYL-COA HYDROLASE"/>
    <property type="match status" value="1"/>
</dbReference>
<dbReference type="HAMAP" id="MF_03228">
    <property type="entry name" value="But_CoA_trans"/>
    <property type="match status" value="1"/>
</dbReference>
<comment type="catalytic activity">
    <reaction evidence="3">
        <text>butanoate + acetyl-CoA = butanoyl-CoA + acetate</text>
        <dbReference type="Rhea" id="RHEA:30071"/>
        <dbReference type="ChEBI" id="CHEBI:17968"/>
        <dbReference type="ChEBI" id="CHEBI:30089"/>
        <dbReference type="ChEBI" id="CHEBI:57288"/>
        <dbReference type="ChEBI" id="CHEBI:57371"/>
    </reaction>
</comment>
<dbReference type="InterPro" id="IPR037171">
    <property type="entry name" value="NagB/RpiA_transferase-like"/>
</dbReference>
<comment type="function">
    <text evidence="3">Coenzyme A-transferase that converts butyrate to butyryl-CoA.</text>
</comment>
<dbReference type="Gene3D" id="3.30.750.70">
    <property type="entry name" value="4-hydroxybutyrate coenzyme like domains"/>
    <property type="match status" value="1"/>
</dbReference>
<dbReference type="AlphaFoldDB" id="A0A1G6VG74"/>
<dbReference type="Pfam" id="PF02550">
    <property type="entry name" value="AcetylCoA_hydro"/>
    <property type="match status" value="1"/>
</dbReference>
<evidence type="ECO:0000313" key="7">
    <source>
        <dbReference type="Proteomes" id="UP000198995"/>
    </source>
</evidence>
<dbReference type="GO" id="GO:0008775">
    <property type="term" value="F:acetate CoA-transferase activity"/>
    <property type="evidence" value="ECO:0007669"/>
    <property type="project" value="InterPro"/>
</dbReference>
<feature type="domain" description="Acetyl-CoA hydrolase/transferase C-terminal" evidence="5">
    <location>
        <begin position="275"/>
        <end position="431"/>
    </location>
</feature>
<dbReference type="GO" id="GO:0006083">
    <property type="term" value="P:acetate metabolic process"/>
    <property type="evidence" value="ECO:0007669"/>
    <property type="project" value="InterPro"/>
</dbReference>
<evidence type="ECO:0000256" key="3">
    <source>
        <dbReference type="HAMAP-Rule" id="MF_03228"/>
    </source>
</evidence>
<dbReference type="STRING" id="2741.SAMN04489866_10429"/>
<dbReference type="InterPro" id="IPR038460">
    <property type="entry name" value="AcetylCoA_hyd_C_sf"/>
</dbReference>
<accession>A0A1G6VG74</accession>
<dbReference type="Gene3D" id="3.40.1080.20">
    <property type="entry name" value="Acetyl-CoA hydrolase/transferase C-terminal domain"/>
    <property type="match status" value="1"/>
</dbReference>
<dbReference type="Gene3D" id="3.40.1080.10">
    <property type="entry name" value="Glutaconate Coenzyme A-transferase"/>
    <property type="match status" value="1"/>
</dbReference>
<dbReference type="PANTHER" id="PTHR21432">
    <property type="entry name" value="ACETYL-COA HYDROLASE-RELATED"/>
    <property type="match status" value="1"/>
</dbReference>
<reference evidence="6 7" key="1">
    <citation type="submission" date="2016-10" db="EMBL/GenBank/DDBJ databases">
        <authorList>
            <person name="de Groot N.N."/>
        </authorList>
    </citation>
    <scope>NUCLEOTIDE SEQUENCE [LARGE SCALE GENOMIC DNA]</scope>
    <source>
        <strain evidence="6 7">DSM 20475</strain>
    </source>
</reference>
<gene>
    <name evidence="6" type="ORF">SAMN04489866_10429</name>
</gene>
<evidence type="ECO:0000259" key="5">
    <source>
        <dbReference type="Pfam" id="PF13336"/>
    </source>
</evidence>
<feature type="domain" description="Acetyl-CoA hydrolase/transferase N-terminal" evidence="4">
    <location>
        <begin position="5"/>
        <end position="184"/>
    </location>
</feature>
<dbReference type="EMBL" id="FNAF01000004">
    <property type="protein sequence ID" value="SDD52579.1"/>
    <property type="molecule type" value="Genomic_DNA"/>
</dbReference>
<dbReference type="SUPFAM" id="SSF100950">
    <property type="entry name" value="NagB/RpiA/CoA transferase-like"/>
    <property type="match status" value="2"/>
</dbReference>
<proteinExistence type="inferred from homology"/>
<comment type="pathway">
    <text evidence="3">Lipid metabolism; butanoate metabolism.</text>
</comment>